<keyword evidence="2" id="KW-1185">Reference proteome</keyword>
<evidence type="ECO:0000313" key="2">
    <source>
        <dbReference type="Proteomes" id="UP001391051"/>
    </source>
</evidence>
<dbReference type="Proteomes" id="UP001391051">
    <property type="component" value="Unassembled WGS sequence"/>
</dbReference>
<dbReference type="GeneID" id="92083060"/>
<organism evidence="1 2">
    <name type="scientific">Apiospora aurea</name>
    <dbReference type="NCBI Taxonomy" id="335848"/>
    <lineage>
        <taxon>Eukaryota</taxon>
        <taxon>Fungi</taxon>
        <taxon>Dikarya</taxon>
        <taxon>Ascomycota</taxon>
        <taxon>Pezizomycotina</taxon>
        <taxon>Sordariomycetes</taxon>
        <taxon>Xylariomycetidae</taxon>
        <taxon>Amphisphaeriales</taxon>
        <taxon>Apiosporaceae</taxon>
        <taxon>Apiospora</taxon>
    </lineage>
</organism>
<name>A0ABR1PWV2_9PEZI</name>
<protein>
    <submittedName>
        <fullName evidence="1">Uncharacterized protein</fullName>
    </submittedName>
</protein>
<accession>A0ABR1PWV2</accession>
<dbReference type="EMBL" id="JAQQWE010000009">
    <property type="protein sequence ID" value="KAK7941389.1"/>
    <property type="molecule type" value="Genomic_DNA"/>
</dbReference>
<dbReference type="RefSeq" id="XP_066694141.1">
    <property type="nucleotide sequence ID" value="XM_066849998.1"/>
</dbReference>
<sequence length="230" mass="25217">MPASAAAGREAFLSRSTIRSRVFLYLDLLLANLPSIPSIFGRRRGGRPPADDDWYDFRSKLWFPVTLMFQGGSARYGWQDHRAGAFPLSRHTATPSNAEPTPELRRPISASAVAHDGIVLYMVRFATGGGLFVGRRRVPPPPKRREKGPSMNLLNLRPFPTLAEALLEAALEAPHPACIATLTAAWRVKENNSRRPFILALPTPPSPNVGSGAGRTGSVQVWLSHRHANI</sequence>
<gene>
    <name evidence="1" type="ORF">PG986_013776</name>
</gene>
<reference evidence="1 2" key="1">
    <citation type="submission" date="2023-01" db="EMBL/GenBank/DDBJ databases">
        <title>Analysis of 21 Apiospora genomes using comparative genomics revels a genus with tremendous synthesis potential of carbohydrate active enzymes and secondary metabolites.</title>
        <authorList>
            <person name="Sorensen T."/>
        </authorList>
    </citation>
    <scope>NUCLEOTIDE SEQUENCE [LARGE SCALE GENOMIC DNA]</scope>
    <source>
        <strain evidence="1 2">CBS 24483</strain>
    </source>
</reference>
<comment type="caution">
    <text evidence="1">The sequence shown here is derived from an EMBL/GenBank/DDBJ whole genome shotgun (WGS) entry which is preliminary data.</text>
</comment>
<proteinExistence type="predicted"/>
<evidence type="ECO:0000313" key="1">
    <source>
        <dbReference type="EMBL" id="KAK7941389.1"/>
    </source>
</evidence>